<dbReference type="PANTHER" id="PTHR10443">
    <property type="entry name" value="MICROSOMAL DIPEPTIDASE"/>
    <property type="match status" value="1"/>
</dbReference>
<keyword evidence="2" id="KW-0378">Hydrolase</keyword>
<accession>A0A8G0PL85</accession>
<keyword evidence="2" id="KW-0862">Zinc</keyword>
<dbReference type="PANTHER" id="PTHR10443:SF12">
    <property type="entry name" value="DIPEPTIDASE"/>
    <property type="match status" value="1"/>
</dbReference>
<dbReference type="EMBL" id="CP075868">
    <property type="protein sequence ID" value="QYT03380.1"/>
    <property type="molecule type" value="Genomic_DNA"/>
</dbReference>
<comment type="cofactor">
    <cofactor evidence="2">
        <name>Zn(2+)</name>
        <dbReference type="ChEBI" id="CHEBI:29105"/>
    </cofactor>
</comment>
<gene>
    <name evidence="3" type="ORF">H0G86_010343</name>
</gene>
<dbReference type="Gene3D" id="3.20.20.140">
    <property type="entry name" value="Metal-dependent hydrolases"/>
    <property type="match status" value="1"/>
</dbReference>
<evidence type="ECO:0000313" key="3">
    <source>
        <dbReference type="EMBL" id="QYT03380.1"/>
    </source>
</evidence>
<protein>
    <recommendedName>
        <fullName evidence="2">Dipeptidase</fullName>
        <ecNumber evidence="2">3.4.13.19</ecNumber>
    </recommendedName>
</protein>
<keyword evidence="4" id="KW-1185">Reference proteome</keyword>
<dbReference type="EC" id="3.4.13.19" evidence="2"/>
<reference evidence="3 4" key="1">
    <citation type="journal article" date="2021" name="BMC Genomics">
        <title>Telomere-to-telomere genome assembly of asparaginase-producing Trichoderma simmonsii.</title>
        <authorList>
            <person name="Chung D."/>
            <person name="Kwon Y.M."/>
            <person name="Yang Y."/>
        </authorList>
    </citation>
    <scope>NUCLEOTIDE SEQUENCE [LARGE SCALE GENOMIC DNA]</scope>
    <source>
        <strain evidence="3 4">GH-Sj1</strain>
    </source>
</reference>
<keyword evidence="2" id="KW-0482">Metalloprotease</keyword>
<evidence type="ECO:0000256" key="2">
    <source>
        <dbReference type="RuleBase" id="RU341113"/>
    </source>
</evidence>
<dbReference type="InterPro" id="IPR032466">
    <property type="entry name" value="Metal_Hydrolase"/>
</dbReference>
<dbReference type="GO" id="GO:0006508">
    <property type="term" value="P:proteolysis"/>
    <property type="evidence" value="ECO:0007669"/>
    <property type="project" value="UniProtKB-KW"/>
</dbReference>
<keyword evidence="2" id="KW-0479">Metal-binding</keyword>
<organism evidence="3 4">
    <name type="scientific">Trichoderma simmonsii</name>
    <dbReference type="NCBI Taxonomy" id="1491479"/>
    <lineage>
        <taxon>Eukaryota</taxon>
        <taxon>Fungi</taxon>
        <taxon>Dikarya</taxon>
        <taxon>Ascomycota</taxon>
        <taxon>Pezizomycotina</taxon>
        <taxon>Sordariomycetes</taxon>
        <taxon>Hypocreomycetidae</taxon>
        <taxon>Hypocreales</taxon>
        <taxon>Hypocreaceae</taxon>
        <taxon>Trichoderma</taxon>
    </lineage>
</organism>
<dbReference type="PROSITE" id="PS51365">
    <property type="entry name" value="RENAL_DIPEPTIDASE_2"/>
    <property type="match status" value="1"/>
</dbReference>
<comment type="catalytic activity">
    <reaction evidence="2">
        <text>an L-aminoacyl-L-amino acid + H2O = 2 an L-alpha-amino acid</text>
        <dbReference type="Rhea" id="RHEA:48940"/>
        <dbReference type="ChEBI" id="CHEBI:15377"/>
        <dbReference type="ChEBI" id="CHEBI:59869"/>
        <dbReference type="ChEBI" id="CHEBI:77460"/>
        <dbReference type="EC" id="3.4.13.19"/>
    </reaction>
</comment>
<dbReference type="Pfam" id="PF01244">
    <property type="entry name" value="Peptidase_M19"/>
    <property type="match status" value="1"/>
</dbReference>
<dbReference type="SUPFAM" id="SSF51556">
    <property type="entry name" value="Metallo-dependent hydrolases"/>
    <property type="match status" value="1"/>
</dbReference>
<keyword evidence="1 2" id="KW-0224">Dipeptidase</keyword>
<dbReference type="CDD" id="cd01301">
    <property type="entry name" value="rDP_like"/>
    <property type="match status" value="1"/>
</dbReference>
<comment type="similarity">
    <text evidence="2">Belongs to the metallo-dependent hydrolases superfamily. Peptidase M19 family.</text>
</comment>
<dbReference type="GO" id="GO:0070573">
    <property type="term" value="F:metallodipeptidase activity"/>
    <property type="evidence" value="ECO:0007669"/>
    <property type="project" value="InterPro"/>
</dbReference>
<evidence type="ECO:0000256" key="1">
    <source>
        <dbReference type="ARBA" id="ARBA00022997"/>
    </source>
</evidence>
<dbReference type="InterPro" id="IPR008257">
    <property type="entry name" value="Pept_M19"/>
</dbReference>
<dbReference type="Proteomes" id="UP000826661">
    <property type="component" value="Chromosome V"/>
</dbReference>
<sequence>MPHPATTMPMSESNASRMDEALEVLGSVPLIDGHNDWPHLIRGFYDNQLDERFDPNKNLVGHVDLKRLLQGKSGGAFWSVYVDCPKSDDFSDNAAHFEIIRDTMQQIDLVHRLVRLYKKHMGLVKRASDIMALHREGRFASLIGVEGLHQIGNSPSILRLYHKLGVRYVTLAHNKNNLYADSATARTPAHDGLSVYGRDVVREMNRIGMIIDLSHTSEAVMRQTLDISAAPVIFSHSSIESIVPHVRNVPDSILEKLQQNNGVIMISFIPSLTTVDSVRATLDHIVDHILHVAELIGYDHIGLGSDFDGMFSAVKGIDDVSRYPALVCKLLERGVDRLNMQKILGLNIIRVLEQVETVSASCQDKLPVMVESIKQLWNDEFRATVRQHYPEAEHDIPRTKFTK</sequence>
<name>A0A8G0PL85_9HYPO</name>
<dbReference type="GO" id="GO:0046872">
    <property type="term" value="F:metal ion binding"/>
    <property type="evidence" value="ECO:0007669"/>
    <property type="project" value="UniProtKB-UniRule"/>
</dbReference>
<keyword evidence="2" id="KW-0645">Protease</keyword>
<dbReference type="AlphaFoldDB" id="A0A8G0PL85"/>
<proteinExistence type="inferred from homology"/>
<evidence type="ECO:0000313" key="4">
    <source>
        <dbReference type="Proteomes" id="UP000826661"/>
    </source>
</evidence>